<organism evidence="1 2">
    <name type="scientific">Duganella flavida</name>
    <dbReference type="NCBI Taxonomy" id="2692175"/>
    <lineage>
        <taxon>Bacteria</taxon>
        <taxon>Pseudomonadati</taxon>
        <taxon>Pseudomonadota</taxon>
        <taxon>Betaproteobacteria</taxon>
        <taxon>Burkholderiales</taxon>
        <taxon>Oxalobacteraceae</taxon>
        <taxon>Telluria group</taxon>
        <taxon>Duganella</taxon>
    </lineage>
</organism>
<protein>
    <recommendedName>
        <fullName evidence="3">N-acetyltransferase</fullName>
    </recommendedName>
</protein>
<reference evidence="1 2" key="1">
    <citation type="submission" date="2019-12" db="EMBL/GenBank/DDBJ databases">
        <title>Novel species isolated from a subtropical stream in China.</title>
        <authorList>
            <person name="Lu H."/>
        </authorList>
    </citation>
    <scope>NUCLEOTIDE SEQUENCE [LARGE SCALE GENOMIC DNA]</scope>
    <source>
        <strain evidence="1 2">FT135W</strain>
    </source>
</reference>
<proteinExistence type="predicted"/>
<name>A0A6L8K934_9BURK</name>
<evidence type="ECO:0008006" key="3">
    <source>
        <dbReference type="Google" id="ProtNLM"/>
    </source>
</evidence>
<evidence type="ECO:0000313" key="2">
    <source>
        <dbReference type="Proteomes" id="UP000479335"/>
    </source>
</evidence>
<dbReference type="Proteomes" id="UP000479335">
    <property type="component" value="Unassembled WGS sequence"/>
</dbReference>
<comment type="caution">
    <text evidence="1">The sequence shown here is derived from an EMBL/GenBank/DDBJ whole genome shotgun (WGS) entry which is preliminary data.</text>
</comment>
<dbReference type="InterPro" id="IPR016181">
    <property type="entry name" value="Acyl_CoA_acyltransferase"/>
</dbReference>
<dbReference type="EMBL" id="WWCN01000006">
    <property type="protein sequence ID" value="MYM23117.1"/>
    <property type="molecule type" value="Genomic_DNA"/>
</dbReference>
<evidence type="ECO:0000313" key="1">
    <source>
        <dbReference type="EMBL" id="MYM23117.1"/>
    </source>
</evidence>
<dbReference type="SUPFAM" id="SSF55729">
    <property type="entry name" value="Acyl-CoA N-acyltransferases (Nat)"/>
    <property type="match status" value="1"/>
</dbReference>
<dbReference type="RefSeq" id="WP_161006626.1">
    <property type="nucleotide sequence ID" value="NZ_WWCN01000006.1"/>
</dbReference>
<keyword evidence="2" id="KW-1185">Reference proteome</keyword>
<dbReference type="Gene3D" id="3.40.630.30">
    <property type="match status" value="1"/>
</dbReference>
<dbReference type="AlphaFoldDB" id="A0A6L8K934"/>
<gene>
    <name evidence="1" type="ORF">GTP46_10720</name>
</gene>
<sequence length="223" mass="25278">MDYRDIIAGMKAGTLADANTKAIAIRNQQGDTLGKLVPVGAWILDDRETVELMSSWRARAMRMFLTQFESTYERTLGYLKNRSIANEGCLFFMMYDETDRLIGHMGLAGVDGVSGELDNFMRGVEGGDPRLVYYAELALLDWCFKQLGLTHSVVQVLSYNWLVVDLHEEVGYALTTTQRLRKYEKDGMTCHDVATPEDSNVKYNYVKMELAPDAFYARAPWLA</sequence>
<accession>A0A6L8K934</accession>